<dbReference type="EMBL" id="JAGGLM010000007">
    <property type="protein sequence ID" value="MBP2032782.1"/>
    <property type="molecule type" value="Genomic_DNA"/>
</dbReference>
<dbReference type="RefSeq" id="WP_209701954.1">
    <property type="nucleotide sequence ID" value="NZ_JAGGLM010000007.1"/>
</dbReference>
<dbReference type="InterPro" id="IPR036388">
    <property type="entry name" value="WH-like_DNA-bd_sf"/>
</dbReference>
<organism evidence="4 5">
    <name type="scientific">Clostridium algifaecis</name>
    <dbReference type="NCBI Taxonomy" id="1472040"/>
    <lineage>
        <taxon>Bacteria</taxon>
        <taxon>Bacillati</taxon>
        <taxon>Bacillota</taxon>
        <taxon>Clostridia</taxon>
        <taxon>Eubacteriales</taxon>
        <taxon>Clostridiaceae</taxon>
        <taxon>Clostridium</taxon>
    </lineage>
</organism>
<dbReference type="InterPro" id="IPR026881">
    <property type="entry name" value="WYL_dom"/>
</dbReference>
<dbReference type="PROSITE" id="PS52050">
    <property type="entry name" value="WYL"/>
    <property type="match status" value="1"/>
</dbReference>
<dbReference type="Pfam" id="PF13280">
    <property type="entry name" value="WYL"/>
    <property type="match status" value="1"/>
</dbReference>
<dbReference type="InterPro" id="IPR057727">
    <property type="entry name" value="WCX_dom"/>
</dbReference>
<evidence type="ECO:0000259" key="3">
    <source>
        <dbReference type="Pfam" id="PF25583"/>
    </source>
</evidence>
<dbReference type="PIRSF" id="PIRSF016838">
    <property type="entry name" value="PafC"/>
    <property type="match status" value="1"/>
</dbReference>
<dbReference type="SUPFAM" id="SSF46785">
    <property type="entry name" value="Winged helix' DNA-binding domain"/>
    <property type="match status" value="1"/>
</dbReference>
<comment type="caution">
    <text evidence="4">The sequence shown here is derived from an EMBL/GenBank/DDBJ whole genome shotgun (WGS) entry which is preliminary data.</text>
</comment>
<proteinExistence type="predicted"/>
<dbReference type="PANTHER" id="PTHR34580:SF8">
    <property type="entry name" value="WYL DOMAIN-CONTAINING PROTEIN"/>
    <property type="match status" value="1"/>
</dbReference>
<feature type="domain" description="Helix-turn-helix type 11" evidence="1">
    <location>
        <begin position="7"/>
        <end position="58"/>
    </location>
</feature>
<evidence type="ECO:0000313" key="4">
    <source>
        <dbReference type="EMBL" id="MBP2032782.1"/>
    </source>
</evidence>
<dbReference type="Pfam" id="PF25583">
    <property type="entry name" value="WCX"/>
    <property type="match status" value="1"/>
</dbReference>
<evidence type="ECO:0000313" key="5">
    <source>
        <dbReference type="Proteomes" id="UP001519307"/>
    </source>
</evidence>
<evidence type="ECO:0000259" key="1">
    <source>
        <dbReference type="Pfam" id="PF08279"/>
    </source>
</evidence>
<dbReference type="Gene3D" id="1.10.10.10">
    <property type="entry name" value="Winged helix-like DNA-binding domain superfamily/Winged helix DNA-binding domain"/>
    <property type="match status" value="1"/>
</dbReference>
<reference evidence="4 5" key="1">
    <citation type="submission" date="2021-03" db="EMBL/GenBank/DDBJ databases">
        <title>Genomic Encyclopedia of Type Strains, Phase IV (KMG-IV): sequencing the most valuable type-strain genomes for metagenomic binning, comparative biology and taxonomic classification.</title>
        <authorList>
            <person name="Goeker M."/>
        </authorList>
    </citation>
    <scope>NUCLEOTIDE SEQUENCE [LARGE SCALE GENOMIC DNA]</scope>
    <source>
        <strain evidence="4 5">DSM 28783</strain>
    </source>
</reference>
<dbReference type="InterPro" id="IPR013196">
    <property type="entry name" value="HTH_11"/>
</dbReference>
<dbReference type="InterPro" id="IPR028349">
    <property type="entry name" value="PafC-like"/>
</dbReference>
<name>A0ABS4KRY7_9CLOT</name>
<feature type="domain" description="WYL" evidence="2">
    <location>
        <begin position="143"/>
        <end position="209"/>
    </location>
</feature>
<dbReference type="PANTHER" id="PTHR34580">
    <property type="match status" value="1"/>
</dbReference>
<feature type="domain" description="WCX" evidence="3">
    <location>
        <begin position="237"/>
        <end position="312"/>
    </location>
</feature>
<keyword evidence="5" id="KW-1185">Reference proteome</keyword>
<dbReference type="InterPro" id="IPR051534">
    <property type="entry name" value="CBASS_pafABC_assoc_protein"/>
</dbReference>
<gene>
    <name evidence="4" type="ORF">J2Z42_001456</name>
</gene>
<dbReference type="Proteomes" id="UP001519307">
    <property type="component" value="Unassembled WGS sequence"/>
</dbReference>
<dbReference type="Pfam" id="PF08279">
    <property type="entry name" value="HTH_11"/>
    <property type="match status" value="1"/>
</dbReference>
<protein>
    <submittedName>
        <fullName evidence="4">DNA-binding transcriptional regulator YafY</fullName>
    </submittedName>
</protein>
<keyword evidence="4" id="KW-0238">DNA-binding</keyword>
<accession>A0ABS4KRY7</accession>
<dbReference type="GO" id="GO:0003677">
    <property type="term" value="F:DNA binding"/>
    <property type="evidence" value="ECO:0007669"/>
    <property type="project" value="UniProtKB-KW"/>
</dbReference>
<sequence length="320" mass="37393">MSKFSHLLEIILTLQYKELVTASELSETLKVDKKTIYRYIDSLNKANIPVHTVKGRYGGFYIDKNFYMKPFNLTKEELKSLIMSTYLLTKENGFIYENQLKDAVCKIKQLSLNNSEEFNDFRDTGLFSLELIGNEESLEEKISKINISMNRGRSLSIDYFSINKNDSSMVKVDPYNLIFKEGSWYVIGYCDVKNDVDVFDLTRIKSLKITKDVYMRPHNFSLNEFLNKNCCTFNENKTKVVIKFTGKSVAFIKSCKWHINQHIKELSKDSILFTIYLDGTDDVKAWILGFGKDAEIIEPLYLRNEIKQEIDELNEKYKNF</sequence>
<evidence type="ECO:0000259" key="2">
    <source>
        <dbReference type="Pfam" id="PF13280"/>
    </source>
</evidence>
<dbReference type="InterPro" id="IPR036390">
    <property type="entry name" value="WH_DNA-bd_sf"/>
</dbReference>